<gene>
    <name evidence="1" type="ORF">SAMN06269185_3317</name>
</gene>
<proteinExistence type="predicted"/>
<dbReference type="Proteomes" id="UP000219453">
    <property type="component" value="Unassembled WGS sequence"/>
</dbReference>
<dbReference type="OrthoDB" id="385269at2157"/>
<accession>A0A285PDP5</accession>
<dbReference type="AlphaFoldDB" id="A0A285PDP5"/>
<sequence length="153" mass="16780">MSEPRPGVPSTEHPGDPQKGAAAFFLVTQLPAAVGTPAEDLVDVWTHEWDDEDERWGVALNGTGQDRLWYGSLYLLGDDQTMSVRHPAGSAVVTIGQQAIGVLKPDHNEWLCPEPDAIPNWEQATLFAIHDHLNELGHDVPKMEELLEVSPDA</sequence>
<evidence type="ECO:0000313" key="1">
    <source>
        <dbReference type="EMBL" id="SNZ18276.1"/>
    </source>
</evidence>
<protein>
    <submittedName>
        <fullName evidence="1">Uncharacterized protein</fullName>
    </submittedName>
</protein>
<organism evidence="1 2">
    <name type="scientific">Natronoarchaeum philippinense</name>
    <dbReference type="NCBI Taxonomy" id="558529"/>
    <lineage>
        <taxon>Archaea</taxon>
        <taxon>Methanobacteriati</taxon>
        <taxon>Methanobacteriota</taxon>
        <taxon>Stenosarchaea group</taxon>
        <taxon>Halobacteria</taxon>
        <taxon>Halobacteriales</taxon>
        <taxon>Natronoarchaeaceae</taxon>
    </lineage>
</organism>
<keyword evidence="2" id="KW-1185">Reference proteome</keyword>
<evidence type="ECO:0000313" key="2">
    <source>
        <dbReference type="Proteomes" id="UP000219453"/>
    </source>
</evidence>
<reference evidence="1 2" key="1">
    <citation type="submission" date="2017-09" db="EMBL/GenBank/DDBJ databases">
        <authorList>
            <person name="Ehlers B."/>
            <person name="Leendertz F.H."/>
        </authorList>
    </citation>
    <scope>NUCLEOTIDE SEQUENCE [LARGE SCALE GENOMIC DNA]</scope>
    <source>
        <strain evidence="1 2">DSM 27208</strain>
    </source>
</reference>
<name>A0A285PDP5_NATPI</name>
<dbReference type="EMBL" id="OBEJ01000009">
    <property type="protein sequence ID" value="SNZ18276.1"/>
    <property type="molecule type" value="Genomic_DNA"/>
</dbReference>
<dbReference type="RefSeq" id="WP_097010187.1">
    <property type="nucleotide sequence ID" value="NZ_OBEJ01000009.1"/>
</dbReference>